<protein>
    <submittedName>
        <fullName evidence="3">Amidohydrolase</fullName>
    </submittedName>
</protein>
<reference evidence="3" key="1">
    <citation type="submission" date="2022-03" db="EMBL/GenBank/DDBJ databases">
        <title>De novo assembled genomes of Belliella spp. (Cyclobacteriaceae) strains.</title>
        <authorList>
            <person name="Szabo A."/>
            <person name="Korponai K."/>
            <person name="Felfoldi T."/>
        </authorList>
    </citation>
    <scope>NUCLEOTIDE SEQUENCE</scope>
    <source>
        <strain evidence="3">DSM 111904</strain>
    </source>
</reference>
<dbReference type="PROSITE" id="PS50263">
    <property type="entry name" value="CN_HYDROLASE"/>
    <property type="match status" value="1"/>
</dbReference>
<organism evidence="3 4">
    <name type="scientific">Belliella filtrata</name>
    <dbReference type="NCBI Taxonomy" id="2923435"/>
    <lineage>
        <taxon>Bacteria</taxon>
        <taxon>Pseudomonadati</taxon>
        <taxon>Bacteroidota</taxon>
        <taxon>Cytophagia</taxon>
        <taxon>Cytophagales</taxon>
        <taxon>Cyclobacteriaceae</taxon>
        <taxon>Belliella</taxon>
    </lineage>
</organism>
<dbReference type="EMBL" id="JAKZGP010000060">
    <property type="protein sequence ID" value="MCH7411130.1"/>
    <property type="molecule type" value="Genomic_DNA"/>
</dbReference>
<dbReference type="CDD" id="cd07575">
    <property type="entry name" value="Xc-1258_like"/>
    <property type="match status" value="1"/>
</dbReference>
<dbReference type="RefSeq" id="WP_241349483.1">
    <property type="nucleotide sequence ID" value="NZ_JAKZGP010000060.1"/>
</dbReference>
<dbReference type="InterPro" id="IPR052737">
    <property type="entry name" value="Omega-amidase_YafV"/>
</dbReference>
<evidence type="ECO:0000259" key="2">
    <source>
        <dbReference type="PROSITE" id="PS50263"/>
    </source>
</evidence>
<gene>
    <name evidence="3" type="ORF">MM239_17150</name>
</gene>
<dbReference type="Gene3D" id="3.60.110.10">
    <property type="entry name" value="Carbon-nitrogen hydrolase"/>
    <property type="match status" value="1"/>
</dbReference>
<accession>A0ABS9V579</accession>
<dbReference type="PROSITE" id="PS01227">
    <property type="entry name" value="UPF0012"/>
    <property type="match status" value="1"/>
</dbReference>
<dbReference type="PANTHER" id="PTHR47799">
    <property type="entry name" value="OMEGA-AMIDASE YAFV"/>
    <property type="match status" value="1"/>
</dbReference>
<sequence length="266" mass="30547">MAVSNLKVALIQTDLYWQDKVANLAMFEEKLWQLPKAIDLVILPEMFATGFSMDMESLSEPMNHTICKWMIQVAKQLKVTITGSAIIQDSGKYYNRMLWVSPSGDIDWYDKRHLFRMAQEDESYDMGKKRRVFEVNGWKILPQVCYDLRFPVWSRNGASSDGEMDYDLSIYVASWPAARVKAWDILLQARAVENLSYSIGVNRIGVDGNGVEYSGHSAIYDYKGECVSSAEENEGILILELNYSDLIAFREKFPAWKDADKFELKN</sequence>
<keyword evidence="4" id="KW-1185">Reference proteome</keyword>
<dbReference type="PANTHER" id="PTHR47799:SF1">
    <property type="entry name" value="OMEGA-AMIDASE YAFV"/>
    <property type="match status" value="1"/>
</dbReference>
<evidence type="ECO:0000256" key="1">
    <source>
        <dbReference type="ARBA" id="ARBA00010613"/>
    </source>
</evidence>
<evidence type="ECO:0000313" key="3">
    <source>
        <dbReference type="EMBL" id="MCH7411130.1"/>
    </source>
</evidence>
<dbReference type="Pfam" id="PF00795">
    <property type="entry name" value="CN_hydrolase"/>
    <property type="match status" value="1"/>
</dbReference>
<dbReference type="NCBIfam" id="NF007757">
    <property type="entry name" value="PRK10438.1"/>
    <property type="match status" value="1"/>
</dbReference>
<comment type="similarity">
    <text evidence="1">Belongs to the carbon-nitrogen hydrolase superfamily. NIT1/NIT2 family.</text>
</comment>
<evidence type="ECO:0000313" key="4">
    <source>
        <dbReference type="Proteomes" id="UP001165489"/>
    </source>
</evidence>
<dbReference type="InterPro" id="IPR001110">
    <property type="entry name" value="UPF0012_CS"/>
</dbReference>
<dbReference type="Proteomes" id="UP001165489">
    <property type="component" value="Unassembled WGS sequence"/>
</dbReference>
<proteinExistence type="inferred from homology"/>
<dbReference type="InterPro" id="IPR003010">
    <property type="entry name" value="C-N_Hydrolase"/>
</dbReference>
<dbReference type="InterPro" id="IPR036526">
    <property type="entry name" value="C-N_Hydrolase_sf"/>
</dbReference>
<feature type="domain" description="CN hydrolase" evidence="2">
    <location>
        <begin position="6"/>
        <end position="243"/>
    </location>
</feature>
<dbReference type="SUPFAM" id="SSF56317">
    <property type="entry name" value="Carbon-nitrogen hydrolase"/>
    <property type="match status" value="1"/>
</dbReference>
<comment type="caution">
    <text evidence="3">The sequence shown here is derived from an EMBL/GenBank/DDBJ whole genome shotgun (WGS) entry which is preliminary data.</text>
</comment>
<name>A0ABS9V579_9BACT</name>